<evidence type="ECO:0000313" key="3">
    <source>
        <dbReference type="Proteomes" id="UP001174210"/>
    </source>
</evidence>
<dbReference type="Proteomes" id="UP001174210">
    <property type="component" value="Unassembled WGS sequence"/>
</dbReference>
<accession>A0ABT8IV83</accession>
<evidence type="ECO:0000313" key="2">
    <source>
        <dbReference type="EMBL" id="MDN4596711.1"/>
    </source>
</evidence>
<sequence length="215" mass="23096">MPSTTCPFCERYANMTIKWGQLDDPHAEVKFAATCDFCEALSIARGRNVNGNYGGVTTDLGFVRKTAAEAETRKTLEWWPKVGAAPAVEDVPASIARAAREAYSSASVGNHMAAILMARTVVEATAKSKGISDGTLASKINSMQREGLIRPAIAEQAHEVRFAGNDMAHGDIDAAVDATDSEELLALMAEVLSEVFQGPARLERIRAKRQSEAPD</sequence>
<evidence type="ECO:0000259" key="1">
    <source>
        <dbReference type="Pfam" id="PF13643"/>
    </source>
</evidence>
<proteinExistence type="predicted"/>
<dbReference type="InterPro" id="IPR025285">
    <property type="entry name" value="DUF4145"/>
</dbReference>
<protein>
    <submittedName>
        <fullName evidence="2">DUF4145 domain-containing protein</fullName>
    </submittedName>
</protein>
<organism evidence="2 3">
    <name type="scientific">Leifsonia virtsii</name>
    <dbReference type="NCBI Taxonomy" id="3035915"/>
    <lineage>
        <taxon>Bacteria</taxon>
        <taxon>Bacillati</taxon>
        <taxon>Actinomycetota</taxon>
        <taxon>Actinomycetes</taxon>
        <taxon>Micrococcales</taxon>
        <taxon>Microbacteriaceae</taxon>
        <taxon>Leifsonia</taxon>
    </lineage>
</organism>
<dbReference type="EMBL" id="JAROCB010000002">
    <property type="protein sequence ID" value="MDN4596711.1"/>
    <property type="molecule type" value="Genomic_DNA"/>
</dbReference>
<comment type="caution">
    <text evidence="2">The sequence shown here is derived from an EMBL/GenBank/DDBJ whole genome shotgun (WGS) entry which is preliminary data.</text>
</comment>
<reference evidence="2" key="1">
    <citation type="submission" date="2023-03" db="EMBL/GenBank/DDBJ databases">
        <title>MT1 and MT2 Draft Genomes of Novel Species.</title>
        <authorList>
            <person name="Venkateswaran K."/>
        </authorList>
    </citation>
    <scope>NUCLEOTIDE SEQUENCE</scope>
    <source>
        <strain evidence="2">F6_8S_P_1A</strain>
    </source>
</reference>
<dbReference type="RefSeq" id="WP_301217051.1">
    <property type="nucleotide sequence ID" value="NZ_JAROCB010000002.1"/>
</dbReference>
<gene>
    <name evidence="2" type="ORF">P5G59_06150</name>
</gene>
<dbReference type="Pfam" id="PF13643">
    <property type="entry name" value="DUF4145"/>
    <property type="match status" value="1"/>
</dbReference>
<name>A0ABT8IV83_9MICO</name>
<keyword evidence="3" id="KW-1185">Reference proteome</keyword>
<feature type="domain" description="DUF4145" evidence="1">
    <location>
        <begin position="100"/>
        <end position="187"/>
    </location>
</feature>